<sequence>MIGLAVLADILVALFIGRSALTAESVGCYLTDAMVIGFHCQGFWASDSVSVWLNLPAWAVYGLMFAPYSLKATILAILVWLPLIIFIVASRKVAQRA</sequence>
<protein>
    <submittedName>
        <fullName evidence="2">Uncharacterized protein</fullName>
    </submittedName>
</protein>
<reference evidence="3" key="1">
    <citation type="submission" date="2016-10" db="EMBL/GenBank/DDBJ databases">
        <authorList>
            <person name="Varghese N."/>
            <person name="Submissions S."/>
        </authorList>
    </citation>
    <scope>NUCLEOTIDE SEQUENCE [LARGE SCALE GENOMIC DNA]</scope>
    <source>
        <strain evidence="3">DSM 11526</strain>
    </source>
</reference>
<gene>
    <name evidence="2" type="ORF">SAMN02745729_1148</name>
</gene>
<evidence type="ECO:0000313" key="3">
    <source>
        <dbReference type="Proteomes" id="UP000242469"/>
    </source>
</evidence>
<proteinExistence type="predicted"/>
<keyword evidence="1" id="KW-1133">Transmembrane helix</keyword>
<evidence type="ECO:0000256" key="1">
    <source>
        <dbReference type="SAM" id="Phobius"/>
    </source>
</evidence>
<feature type="transmembrane region" description="Helical" evidence="1">
    <location>
        <begin position="68"/>
        <end position="89"/>
    </location>
</feature>
<dbReference type="Proteomes" id="UP000242469">
    <property type="component" value="Unassembled WGS sequence"/>
</dbReference>
<evidence type="ECO:0000313" key="2">
    <source>
        <dbReference type="EMBL" id="SEB04058.1"/>
    </source>
</evidence>
<keyword evidence="1" id="KW-0812">Transmembrane</keyword>
<dbReference type="AlphaFoldDB" id="A0A1H4G560"/>
<keyword evidence="3" id="KW-1185">Reference proteome</keyword>
<name>A0A1H4G560_9GAMM</name>
<accession>A0A1H4G560</accession>
<keyword evidence="1" id="KW-0472">Membrane</keyword>
<dbReference type="EMBL" id="FNRJ01000014">
    <property type="protein sequence ID" value="SEB04058.1"/>
    <property type="molecule type" value="Genomic_DNA"/>
</dbReference>
<organism evidence="2 3">
    <name type="scientific">Marinobacterium iners DSM 11526</name>
    <dbReference type="NCBI Taxonomy" id="1122198"/>
    <lineage>
        <taxon>Bacteria</taxon>
        <taxon>Pseudomonadati</taxon>
        <taxon>Pseudomonadota</taxon>
        <taxon>Gammaproteobacteria</taxon>
        <taxon>Oceanospirillales</taxon>
        <taxon>Oceanospirillaceae</taxon>
        <taxon>Marinobacterium</taxon>
    </lineage>
</organism>
<dbReference type="STRING" id="1122198.SAMN02745729_1148"/>